<dbReference type="Proteomes" id="UP000298460">
    <property type="component" value="Unassembled WGS sequence"/>
</dbReference>
<feature type="domain" description="Putative zinc-finger" evidence="2">
    <location>
        <begin position="3"/>
        <end position="36"/>
    </location>
</feature>
<dbReference type="InterPro" id="IPR027383">
    <property type="entry name" value="Znf_put"/>
</dbReference>
<evidence type="ECO:0000313" key="4">
    <source>
        <dbReference type="Proteomes" id="UP000298460"/>
    </source>
</evidence>
<sequence length="203" mass="23175">MKCEIIKDLLPSYIEGLTSNHSNEEIEKHMENCQECKTFYQEMTGEIKGKLPATEVEGLDFLKKVRKNSIRTAALAAGSVAVVLLILVSLFAVGFSVSSKDMDMTYQLTENHLQITFQLKNGHDLTRRSEKPRFIYDDDHKLIGIEDRYRPVWVFNNPFDDVGSSFSLGTELLHQESKEQFTNTLIIEYSDKTVTFVNGELVE</sequence>
<keyword evidence="1" id="KW-0812">Transmembrane</keyword>
<name>A0A4Z0QZK5_9FIRM</name>
<dbReference type="OrthoDB" id="6194834at2"/>
<dbReference type="Pfam" id="PF13490">
    <property type="entry name" value="zf-HC2"/>
    <property type="match status" value="1"/>
</dbReference>
<keyword evidence="1" id="KW-1133">Transmembrane helix</keyword>
<dbReference type="RefSeq" id="WP_135553081.1">
    <property type="nucleotide sequence ID" value="NZ_SPQQ01000029.1"/>
</dbReference>
<gene>
    <name evidence="3" type="ORF">E4K67_28830</name>
</gene>
<evidence type="ECO:0000259" key="2">
    <source>
        <dbReference type="Pfam" id="PF13490"/>
    </source>
</evidence>
<reference evidence="3 4" key="1">
    <citation type="submission" date="2019-03" db="EMBL/GenBank/DDBJ databases">
        <title>Draft Genome Sequence of Desulfosporosinus fructosivorans Strain 63.6F, Isolated from Marine Sediment in the Baltic Sea.</title>
        <authorList>
            <person name="Hausmann B."/>
            <person name="Vandieken V."/>
            <person name="Pjevac P."/>
            <person name="Schreck K."/>
            <person name="Herbold C.W."/>
            <person name="Loy A."/>
        </authorList>
    </citation>
    <scope>NUCLEOTIDE SEQUENCE [LARGE SCALE GENOMIC DNA]</scope>
    <source>
        <strain evidence="3 4">63.6F</strain>
    </source>
</reference>
<organism evidence="3 4">
    <name type="scientific">Desulfosporosinus fructosivorans</name>
    <dbReference type="NCBI Taxonomy" id="2018669"/>
    <lineage>
        <taxon>Bacteria</taxon>
        <taxon>Bacillati</taxon>
        <taxon>Bacillota</taxon>
        <taxon>Clostridia</taxon>
        <taxon>Eubacteriales</taxon>
        <taxon>Desulfitobacteriaceae</taxon>
        <taxon>Desulfosporosinus</taxon>
    </lineage>
</organism>
<comment type="caution">
    <text evidence="3">The sequence shown here is derived from an EMBL/GenBank/DDBJ whole genome shotgun (WGS) entry which is preliminary data.</text>
</comment>
<keyword evidence="1" id="KW-0472">Membrane</keyword>
<accession>A0A4Z0QZK5</accession>
<feature type="transmembrane region" description="Helical" evidence="1">
    <location>
        <begin position="73"/>
        <end position="97"/>
    </location>
</feature>
<dbReference type="AlphaFoldDB" id="A0A4Z0QZK5"/>
<protein>
    <recommendedName>
        <fullName evidence="2">Putative zinc-finger domain-containing protein</fullName>
    </recommendedName>
</protein>
<dbReference type="EMBL" id="SPQQ01000029">
    <property type="protein sequence ID" value="TGE34786.1"/>
    <property type="molecule type" value="Genomic_DNA"/>
</dbReference>
<evidence type="ECO:0000313" key="3">
    <source>
        <dbReference type="EMBL" id="TGE34786.1"/>
    </source>
</evidence>
<keyword evidence="4" id="KW-1185">Reference proteome</keyword>
<evidence type="ECO:0000256" key="1">
    <source>
        <dbReference type="SAM" id="Phobius"/>
    </source>
</evidence>
<proteinExistence type="predicted"/>